<name>A0A7D5FVL2_9ENTR</name>
<dbReference type="EMBL" id="MN821364">
    <property type="protein sequence ID" value="QLG00590.1"/>
    <property type="molecule type" value="Genomic_DNA"/>
</dbReference>
<organism evidence="1">
    <name type="scientific">Leclercia adecarboxylata</name>
    <dbReference type="NCBI Taxonomy" id="83655"/>
    <lineage>
        <taxon>Bacteria</taxon>
        <taxon>Pseudomonadati</taxon>
        <taxon>Pseudomonadota</taxon>
        <taxon>Gammaproteobacteria</taxon>
        <taxon>Enterobacterales</taxon>
        <taxon>Enterobacteriaceae</taxon>
        <taxon>Leclercia</taxon>
    </lineage>
</organism>
<sequence length="77" mass="8281">MSLNIKAANYSIVGDNVLHSISKVLSVPMNNSLIGAYLSRTSIWTTYLSDPRKGFMMSAVPHPAAGWADALLTSAKK</sequence>
<keyword evidence="1" id="KW-0614">Plasmid</keyword>
<geneLocation type="plasmid" evidence="1">
    <name>pP12375-3FII</name>
</geneLocation>
<proteinExistence type="predicted"/>
<accession>A0A7D5FVL2</accession>
<dbReference type="AlphaFoldDB" id="A0A7D5FVL2"/>
<reference evidence="1" key="1">
    <citation type="submission" date="2019-12" db="EMBL/GenBank/DDBJ databases">
        <authorList>
            <person name="Zhou D."/>
        </authorList>
    </citation>
    <scope>NUCLEOTIDE SEQUENCE</scope>
    <source>
        <strain evidence="1">P12375</strain>
        <plasmid evidence="1">pP12375-3FII</plasmid>
    </source>
</reference>
<evidence type="ECO:0000313" key="1">
    <source>
        <dbReference type="EMBL" id="QLG00590.1"/>
    </source>
</evidence>
<protein>
    <submittedName>
        <fullName evidence="1">Uncharacterized protein</fullName>
    </submittedName>
</protein>